<comment type="caution">
    <text evidence="1">The sequence shown here is derived from an EMBL/GenBank/DDBJ whole genome shotgun (WGS) entry which is preliminary data.</text>
</comment>
<dbReference type="AlphaFoldDB" id="U7QLW2"/>
<dbReference type="EMBL" id="AUZM01000006">
    <property type="protein sequence ID" value="ERT08939.1"/>
    <property type="molecule type" value="Genomic_DNA"/>
</dbReference>
<evidence type="ECO:0000313" key="1">
    <source>
        <dbReference type="EMBL" id="ERT08939.1"/>
    </source>
</evidence>
<keyword evidence="2" id="KW-1185">Reference proteome</keyword>
<dbReference type="RefSeq" id="WP_009787199.1">
    <property type="nucleotide sequence ID" value="NZ_AUZM01000006.1"/>
</dbReference>
<gene>
    <name evidence="1" type="ORF">M595_0977</name>
</gene>
<evidence type="ECO:0000313" key="2">
    <source>
        <dbReference type="Proteomes" id="UP000017127"/>
    </source>
</evidence>
<reference evidence="1 2" key="1">
    <citation type="journal article" date="2013" name="Front. Microbiol.">
        <title>Comparative genomic analyses of the cyanobacterium, Lyngbya aestuarii BL J, a powerful hydrogen producer.</title>
        <authorList>
            <person name="Kothari A."/>
            <person name="Vaughn M."/>
            <person name="Garcia-Pichel F."/>
        </authorList>
    </citation>
    <scope>NUCLEOTIDE SEQUENCE [LARGE SCALE GENOMIC DNA]</scope>
    <source>
        <strain evidence="1 2">BL J</strain>
    </source>
</reference>
<protein>
    <submittedName>
        <fullName evidence="1">Uncharacterized protein</fullName>
    </submittedName>
</protein>
<name>U7QLW2_9CYAN</name>
<accession>U7QLW2</accession>
<organism evidence="1 2">
    <name type="scientific">Lyngbya aestuarii BL J</name>
    <dbReference type="NCBI Taxonomy" id="1348334"/>
    <lineage>
        <taxon>Bacteria</taxon>
        <taxon>Bacillati</taxon>
        <taxon>Cyanobacteriota</taxon>
        <taxon>Cyanophyceae</taxon>
        <taxon>Oscillatoriophycideae</taxon>
        <taxon>Oscillatoriales</taxon>
        <taxon>Microcoleaceae</taxon>
        <taxon>Lyngbya</taxon>
    </lineage>
</organism>
<sequence length="47" mass="5616">MEVIVIFMGIALYLIWGEENQPKKEKPKEEWQVVDKKRVTTVEEKPK</sequence>
<proteinExistence type="predicted"/>
<dbReference type="Proteomes" id="UP000017127">
    <property type="component" value="Unassembled WGS sequence"/>
</dbReference>